<dbReference type="InterPro" id="IPR002491">
    <property type="entry name" value="ABC_transptr_periplasmic_BD"/>
</dbReference>
<sequence>MRPAASPPCRRIAHALRLLPLALAAAGPGAGTAAATPQRIVSLNLCTDQILLQLVGRERIAALTHLSQDAFSAALHEQARGLPTVRGNAEEVLALSPDLVLVGTYTTRHTTAMLRRYGIPVVAVPGASSFADVADEIRTVARAVGEEARGEAIIGRFNARLAELAAKHREPRPVATQFASGGYSAGSGTLYHDIFAAAGHDNGAARAGLAGYGILPLERLVGQAPDILVGSDYRRGTPTLGNRLLQHPAIANLGAREVVLPARLTICGGPWNLDAAALLAAGGSGR</sequence>
<dbReference type="PANTHER" id="PTHR30535">
    <property type="entry name" value="VITAMIN B12-BINDING PROTEIN"/>
    <property type="match status" value="1"/>
</dbReference>
<keyword evidence="1" id="KW-0732">Signal</keyword>
<dbReference type="SUPFAM" id="SSF53807">
    <property type="entry name" value="Helical backbone' metal receptor"/>
    <property type="match status" value="1"/>
</dbReference>
<evidence type="ECO:0000313" key="4">
    <source>
        <dbReference type="Proteomes" id="UP001595974"/>
    </source>
</evidence>
<feature type="signal peptide" evidence="1">
    <location>
        <begin position="1"/>
        <end position="33"/>
    </location>
</feature>
<reference evidence="4" key="1">
    <citation type="journal article" date="2019" name="Int. J. Syst. Evol. Microbiol.">
        <title>The Global Catalogue of Microorganisms (GCM) 10K type strain sequencing project: providing services to taxonomists for standard genome sequencing and annotation.</title>
        <authorList>
            <consortium name="The Broad Institute Genomics Platform"/>
            <consortium name="The Broad Institute Genome Sequencing Center for Infectious Disease"/>
            <person name="Wu L."/>
            <person name="Ma J."/>
        </authorList>
    </citation>
    <scope>NUCLEOTIDE SEQUENCE [LARGE SCALE GENOMIC DNA]</scope>
    <source>
        <strain evidence="4">SHR3</strain>
    </source>
</reference>
<evidence type="ECO:0000313" key="3">
    <source>
        <dbReference type="EMBL" id="MFC5767758.1"/>
    </source>
</evidence>
<name>A0ABW1AKF9_9RHOO</name>
<dbReference type="Pfam" id="PF01497">
    <property type="entry name" value="Peripla_BP_2"/>
    <property type="match status" value="1"/>
</dbReference>
<proteinExistence type="predicted"/>
<dbReference type="RefSeq" id="WP_096446995.1">
    <property type="nucleotide sequence ID" value="NZ_JBHSOG010000002.1"/>
</dbReference>
<evidence type="ECO:0000259" key="2">
    <source>
        <dbReference type="PROSITE" id="PS50983"/>
    </source>
</evidence>
<dbReference type="EMBL" id="JBHSOG010000002">
    <property type="protein sequence ID" value="MFC5767758.1"/>
    <property type="molecule type" value="Genomic_DNA"/>
</dbReference>
<dbReference type="PROSITE" id="PS50983">
    <property type="entry name" value="FE_B12_PBP"/>
    <property type="match status" value="1"/>
</dbReference>
<evidence type="ECO:0000256" key="1">
    <source>
        <dbReference type="SAM" id="SignalP"/>
    </source>
</evidence>
<accession>A0ABW1AKF9</accession>
<dbReference type="Gene3D" id="3.40.50.1980">
    <property type="entry name" value="Nitrogenase molybdenum iron protein domain"/>
    <property type="match status" value="2"/>
</dbReference>
<dbReference type="InterPro" id="IPR050902">
    <property type="entry name" value="ABC_Transporter_SBP"/>
</dbReference>
<dbReference type="PANTHER" id="PTHR30535:SF34">
    <property type="entry name" value="MOLYBDATE-BINDING PROTEIN MOLA"/>
    <property type="match status" value="1"/>
</dbReference>
<feature type="chain" id="PRO_5045574696" evidence="1">
    <location>
        <begin position="34"/>
        <end position="286"/>
    </location>
</feature>
<organism evidence="3 4">
    <name type="scientific">Thauera sinica</name>
    <dbReference type="NCBI Taxonomy" id="2665146"/>
    <lineage>
        <taxon>Bacteria</taxon>
        <taxon>Pseudomonadati</taxon>
        <taxon>Pseudomonadota</taxon>
        <taxon>Betaproteobacteria</taxon>
        <taxon>Rhodocyclales</taxon>
        <taxon>Zoogloeaceae</taxon>
        <taxon>Thauera</taxon>
    </lineage>
</organism>
<keyword evidence="4" id="KW-1185">Reference proteome</keyword>
<feature type="domain" description="Fe/B12 periplasmic-binding" evidence="2">
    <location>
        <begin position="39"/>
        <end position="286"/>
    </location>
</feature>
<dbReference type="Proteomes" id="UP001595974">
    <property type="component" value="Unassembled WGS sequence"/>
</dbReference>
<gene>
    <name evidence="3" type="ORF">ACFPTN_00055</name>
</gene>
<protein>
    <submittedName>
        <fullName evidence="3">ABC transporter substrate-binding protein</fullName>
    </submittedName>
</protein>
<comment type="caution">
    <text evidence="3">The sequence shown here is derived from an EMBL/GenBank/DDBJ whole genome shotgun (WGS) entry which is preliminary data.</text>
</comment>